<keyword evidence="1" id="KW-0548">Nucleotidyltransferase</keyword>
<feature type="region of interest" description="Disordered" evidence="2">
    <location>
        <begin position="418"/>
        <end position="437"/>
    </location>
</feature>
<feature type="region of interest" description="Disordered" evidence="2">
    <location>
        <begin position="1177"/>
        <end position="1197"/>
    </location>
</feature>
<dbReference type="OMA" id="KGLMGQY"/>
<organism evidence="4 5">
    <name type="scientific">Klebsormidium nitens</name>
    <name type="common">Green alga</name>
    <name type="synonym">Ulothrix nitens</name>
    <dbReference type="NCBI Taxonomy" id="105231"/>
    <lineage>
        <taxon>Eukaryota</taxon>
        <taxon>Viridiplantae</taxon>
        <taxon>Streptophyta</taxon>
        <taxon>Klebsormidiophyceae</taxon>
        <taxon>Klebsormidiales</taxon>
        <taxon>Klebsormidiaceae</taxon>
        <taxon>Klebsormidium</taxon>
    </lineage>
</organism>
<protein>
    <recommendedName>
        <fullName evidence="1">RNA-dependent RNA polymerase</fullName>
        <ecNumber evidence="1">2.7.7.48</ecNumber>
    </recommendedName>
</protein>
<proteinExistence type="inferred from homology"/>
<evidence type="ECO:0000256" key="1">
    <source>
        <dbReference type="RuleBase" id="RU363098"/>
    </source>
</evidence>
<dbReference type="GO" id="GO:0003968">
    <property type="term" value="F:RNA-directed RNA polymerase activity"/>
    <property type="evidence" value="ECO:0000318"/>
    <property type="project" value="GO_Central"/>
</dbReference>
<feature type="region of interest" description="Disordered" evidence="2">
    <location>
        <begin position="1"/>
        <end position="25"/>
    </location>
</feature>
<dbReference type="PANTHER" id="PTHR23079">
    <property type="entry name" value="RNA-DEPENDENT RNA POLYMERASE"/>
    <property type="match status" value="1"/>
</dbReference>
<comment type="function">
    <text evidence="1">Probably involved in the RNA silencing pathway and required for the generation of small interfering RNAs (siRNAs).</text>
</comment>
<feature type="compositionally biased region" description="Basic and acidic residues" evidence="2">
    <location>
        <begin position="1153"/>
        <end position="1162"/>
    </location>
</feature>
<keyword evidence="1" id="KW-0808">Transferase</keyword>
<sequence length="1278" mass="139977">MEAPQLAPQSSAESQIDGARRNPAHRTVERVGWDLRLAPPPHKRTIQKSAAQERLRRGLLNSEQSSMELLPPVKGGQLRVGVLFECDERCERRLLWASEKGEAGAQTVTEKEETSLEFFYTPSLQTNSNEGEGSLPRKQIKLRFSTEITTVRAIELGNGSEVGFLVESKHAPLVYEISGDENGFKKRFTRTVDFTPGVALAKSNTYDFTLPRSPQNEAVLNGFFGFSNELDWVKPPLQVDGSVFPEAVPPEGSVPPLSPNGDEALYLEPQVDSSILQADLPFDVLWLLNALLQAGLLLGDRLKGEFLELVTLLVATGGEELVVVGLGKLFAQGKRIWDPTAALSRMTADILSLHTLPPRRAPPPPHTVLVYRLVITPCRAFASLPVAEPSNRLLRSYPELSKEGRFLRVSFRDEDGGLLSGGPLKSRERNPPEDGWEPRSAVYDRFSKIDFLFGGRRYRQLATSASQVCGFSFWAFAEEDLPGSVSRDQIRSAMGDFDGIREAAKHAVRPGLVLSTTIPTVTLKEDEVVTLDEVVRHGLSFADGCGRVSPDLAEMVAAKLPGVENPKSVAAFQIRFGGCKGMLQVFPPWAGRNLVGIRPSMDKFQSDHRTIEVISWASAPKPAFLGRQLIQLLEARGIPARVFETLQAEHLRTFDDVMLTGRTTAPLRALVGARSPAAALLAPRPGASSDALSPFQCRVVARMRERHVSELRDRARIYVPDGALVLGVVDELRVLAPGQIFVSLSGRGVVTGRVIVYRNPGLHPGDVRVLRAVDCPELHHVENVVVFSVLGRQRPESVNLTNGDLDGDRYWVFWDQRLVPDTSLPPFKYESSPPMPPEDRNLTVQDDRFFQLKHRREDNLGAICVAHMALCDARPRGANDPDCARLAQMAFDASNFVKSGFSVVLPAELRPRAYPDFMQKRGEESYASQNALGKLFRALDTAEWNRAAFYPADVTHGPAPADEAEFRDVSVSDARLNWARGLKAEYDSSVLELMDTYGLQAQEDLIVGAASFDSAGTELDGAELGEGEAEAEDGDEVTLEDEEGKMTGSDVEPKGRGTCLEDENGDMEVDRLGVTEVGDTIGKMDLGGGRKGRRSETRSRDERTEGEDVMREAPRVGADTSERPEFYPEKSGSRPGVQGRKGGSGSGTRTAQSRKEKTERQERVGAAFEALLAHFRERLDEGPPVSARENEDPSKKPKLEERHLNAAACYQATYGTASAEAEWSGGTAFATIGGIVYGKAEAERIGGTAGDVKLRGFWEVLARPHIVGSDACVNGGFN</sequence>
<dbReference type="InterPro" id="IPR007855">
    <property type="entry name" value="RDRP"/>
</dbReference>
<dbReference type="GO" id="GO:0030422">
    <property type="term" value="P:siRNA processing"/>
    <property type="evidence" value="ECO:0000318"/>
    <property type="project" value="GO_Central"/>
</dbReference>
<feature type="compositionally biased region" description="Basic and acidic residues" evidence="2">
    <location>
        <begin position="1188"/>
        <end position="1197"/>
    </location>
</feature>
<evidence type="ECO:0000313" key="5">
    <source>
        <dbReference type="Proteomes" id="UP000054558"/>
    </source>
</evidence>
<dbReference type="InterPro" id="IPR057596">
    <property type="entry name" value="RDRP_core"/>
</dbReference>
<feature type="domain" description="RDRP core" evidence="3">
    <location>
        <begin position="375"/>
        <end position="938"/>
    </location>
</feature>
<dbReference type="Proteomes" id="UP000054558">
    <property type="component" value="Unassembled WGS sequence"/>
</dbReference>
<feature type="compositionally biased region" description="Acidic residues" evidence="2">
    <location>
        <begin position="1022"/>
        <end position="1043"/>
    </location>
</feature>
<evidence type="ECO:0000259" key="3">
    <source>
        <dbReference type="Pfam" id="PF05183"/>
    </source>
</evidence>
<keyword evidence="1" id="KW-0694">RNA-binding</keyword>
<comment type="catalytic activity">
    <reaction evidence="1">
        <text>RNA(n) + a ribonucleoside 5'-triphosphate = RNA(n+1) + diphosphate</text>
        <dbReference type="Rhea" id="RHEA:21248"/>
        <dbReference type="Rhea" id="RHEA-COMP:14527"/>
        <dbReference type="Rhea" id="RHEA-COMP:17342"/>
        <dbReference type="ChEBI" id="CHEBI:33019"/>
        <dbReference type="ChEBI" id="CHEBI:61557"/>
        <dbReference type="ChEBI" id="CHEBI:140395"/>
        <dbReference type="EC" id="2.7.7.48"/>
    </reaction>
</comment>
<keyword evidence="1 4" id="KW-0696">RNA-directed RNA polymerase</keyword>
<dbReference type="GO" id="GO:0003723">
    <property type="term" value="F:RNA binding"/>
    <property type="evidence" value="ECO:0007669"/>
    <property type="project" value="UniProtKB-KW"/>
</dbReference>
<feature type="compositionally biased region" description="Basic and acidic residues" evidence="2">
    <location>
        <begin position="1094"/>
        <end position="1132"/>
    </location>
</feature>
<keyword evidence="1" id="KW-0943">RNA-mediated gene silencing</keyword>
<reference evidence="4 5" key="1">
    <citation type="journal article" date="2014" name="Nat. Commun.">
        <title>Klebsormidium flaccidum genome reveals primary factors for plant terrestrial adaptation.</title>
        <authorList>
            <person name="Hori K."/>
            <person name="Maruyama F."/>
            <person name="Fujisawa T."/>
            <person name="Togashi T."/>
            <person name="Yamamoto N."/>
            <person name="Seo M."/>
            <person name="Sato S."/>
            <person name="Yamada T."/>
            <person name="Mori H."/>
            <person name="Tajima N."/>
            <person name="Moriyama T."/>
            <person name="Ikeuchi M."/>
            <person name="Watanabe M."/>
            <person name="Wada H."/>
            <person name="Kobayashi K."/>
            <person name="Saito M."/>
            <person name="Masuda T."/>
            <person name="Sasaki-Sekimoto Y."/>
            <person name="Mashiguchi K."/>
            <person name="Awai K."/>
            <person name="Shimojima M."/>
            <person name="Masuda S."/>
            <person name="Iwai M."/>
            <person name="Nobusawa T."/>
            <person name="Narise T."/>
            <person name="Kondo S."/>
            <person name="Saito H."/>
            <person name="Sato R."/>
            <person name="Murakawa M."/>
            <person name="Ihara Y."/>
            <person name="Oshima-Yamada Y."/>
            <person name="Ohtaka K."/>
            <person name="Satoh M."/>
            <person name="Sonobe K."/>
            <person name="Ishii M."/>
            <person name="Ohtani R."/>
            <person name="Kanamori-Sato M."/>
            <person name="Honoki R."/>
            <person name="Miyazaki D."/>
            <person name="Mochizuki H."/>
            <person name="Umetsu J."/>
            <person name="Higashi K."/>
            <person name="Shibata D."/>
            <person name="Kamiya Y."/>
            <person name="Sato N."/>
            <person name="Nakamura Y."/>
            <person name="Tabata S."/>
            <person name="Ida S."/>
            <person name="Kurokawa K."/>
            <person name="Ohta H."/>
        </authorList>
    </citation>
    <scope>NUCLEOTIDE SEQUENCE [LARGE SCALE GENOMIC DNA]</scope>
    <source>
        <strain evidence="4 5">NIES-2285</strain>
    </source>
</reference>
<accession>A0A1Y1HQC0</accession>
<gene>
    <name evidence="4" type="ORF">KFL_000630360</name>
</gene>
<comment type="similarity">
    <text evidence="1">Belongs to the RdRP family.</text>
</comment>
<keyword evidence="5" id="KW-1185">Reference proteome</keyword>
<dbReference type="AlphaFoldDB" id="A0A1Y1HQC0"/>
<dbReference type="EMBL" id="DF237012">
    <property type="protein sequence ID" value="GAQ80834.1"/>
    <property type="molecule type" value="Genomic_DNA"/>
</dbReference>
<evidence type="ECO:0000313" key="4">
    <source>
        <dbReference type="EMBL" id="GAQ80834.1"/>
    </source>
</evidence>
<evidence type="ECO:0000256" key="2">
    <source>
        <dbReference type="SAM" id="MobiDB-lite"/>
    </source>
</evidence>
<dbReference type="OrthoDB" id="6513042at2759"/>
<dbReference type="GO" id="GO:0031380">
    <property type="term" value="C:nuclear RNA-directed RNA polymerase complex"/>
    <property type="evidence" value="ECO:0000318"/>
    <property type="project" value="GO_Central"/>
</dbReference>
<dbReference type="STRING" id="105231.A0A1Y1HQC0"/>
<dbReference type="EC" id="2.7.7.48" evidence="1"/>
<dbReference type="Pfam" id="PF05183">
    <property type="entry name" value="RdRP"/>
    <property type="match status" value="1"/>
</dbReference>
<dbReference type="PANTHER" id="PTHR23079:SF18">
    <property type="entry name" value="RNA-DEPENDENT RNA POLYMERASE 6"/>
    <property type="match status" value="1"/>
</dbReference>
<feature type="region of interest" description="Disordered" evidence="2">
    <location>
        <begin position="1022"/>
        <end position="1162"/>
    </location>
</feature>
<name>A0A1Y1HQC0_KLENI</name>